<sequence>MHNVPLLAWRYEHVAVVGKGGFGIVSEHVDRFTGEHVAVKTIPSRFVNQESARLVREIDIMSFLHDAHPHVIGYFDMFATPSGADNVLSQDEGGRDGATTLVDARRFDAAGPQYPNQSRNDELSKYHDKVLSMVNRLSGEDEFSLHIVMPLMKGDLLYFIKHVSSSGSKPAMTDEFIELVTVVFAFQICFGLDFLHKCNIVHRDIKPENILVRLHGKDPYKSTALIADFGLARDAQASDTFYVCTRYYRPPEIVTNVSGGEPSIDVWSVGCILFEMVTGKALFNVESALNEQGVWDGQLASTQLEVILNIVGTPSHDDIRRFMPVGNAQNYLLRSAPRPSRLVGMMNEQWRLHTTRDRQQKWIDLISSCLAFFPQQRPTCGDLCRHELFQEYNLFYGGNVMQYQPKRYQSAEVNTLKTKNKQSVLHLVRLALQKHSPVVDVSFSDGAKWKDEDEEEGKKSPCAPKERFLDEGELLATPEAVGSDVQDSDMRGEGVTPLEGGSEEGELGESIAFRFLKDSELRRQYDNWGWSGRTRDEVLAKILGDLQRYTHDAVRSEQLRELLRHFSSPR</sequence>
<keyword evidence="5" id="KW-0808">Transferase</keyword>
<accession>A0A1G4I281</accession>
<evidence type="ECO:0000256" key="3">
    <source>
        <dbReference type="SAM" id="MobiDB-lite"/>
    </source>
</evidence>
<dbReference type="PANTHER" id="PTHR24055">
    <property type="entry name" value="MITOGEN-ACTIVATED PROTEIN KINASE"/>
    <property type="match status" value="1"/>
</dbReference>
<dbReference type="VEuPathDB" id="TriTrypDB:TEOVI_000022700"/>
<name>A0A1G4I281_TRYEQ</name>
<dbReference type="EMBL" id="CZPT02000421">
    <property type="protein sequence ID" value="SCU65830.1"/>
    <property type="molecule type" value="Genomic_DNA"/>
</dbReference>
<protein>
    <submittedName>
        <fullName evidence="5">Protein kinase, putative</fullName>
    </submittedName>
</protein>
<dbReference type="FunFam" id="1.10.510.10:FF:001957">
    <property type="entry name" value="Protein kinase, putative"/>
    <property type="match status" value="1"/>
</dbReference>
<dbReference type="GO" id="GO:0005524">
    <property type="term" value="F:ATP binding"/>
    <property type="evidence" value="ECO:0007669"/>
    <property type="project" value="UniProtKB-KW"/>
</dbReference>
<dbReference type="InterPro" id="IPR011009">
    <property type="entry name" value="Kinase-like_dom_sf"/>
</dbReference>
<dbReference type="Proteomes" id="UP000195570">
    <property type="component" value="Unassembled WGS sequence"/>
</dbReference>
<feature type="domain" description="Protein kinase" evidence="4">
    <location>
        <begin position="11"/>
        <end position="389"/>
    </location>
</feature>
<dbReference type="RefSeq" id="XP_067077362.1">
    <property type="nucleotide sequence ID" value="XM_067221261.1"/>
</dbReference>
<dbReference type="Gene3D" id="3.30.200.20">
    <property type="entry name" value="Phosphorylase Kinase, domain 1"/>
    <property type="match status" value="1"/>
</dbReference>
<evidence type="ECO:0000313" key="5">
    <source>
        <dbReference type="EMBL" id="SCU65830.1"/>
    </source>
</evidence>
<keyword evidence="2" id="KW-0067">ATP-binding</keyword>
<dbReference type="PROSITE" id="PS50011">
    <property type="entry name" value="PROTEIN_KINASE_DOM"/>
    <property type="match status" value="1"/>
</dbReference>
<dbReference type="InterPro" id="IPR008271">
    <property type="entry name" value="Ser/Thr_kinase_AS"/>
</dbReference>
<dbReference type="GeneID" id="92374167"/>
<organism evidence="5 6">
    <name type="scientific">Trypanosoma equiperdum</name>
    <dbReference type="NCBI Taxonomy" id="5694"/>
    <lineage>
        <taxon>Eukaryota</taxon>
        <taxon>Discoba</taxon>
        <taxon>Euglenozoa</taxon>
        <taxon>Kinetoplastea</taxon>
        <taxon>Metakinetoplastina</taxon>
        <taxon>Trypanosomatida</taxon>
        <taxon>Trypanosomatidae</taxon>
        <taxon>Trypanosoma</taxon>
    </lineage>
</organism>
<proteinExistence type="predicted"/>
<evidence type="ECO:0000313" key="6">
    <source>
        <dbReference type="Proteomes" id="UP000195570"/>
    </source>
</evidence>
<evidence type="ECO:0000256" key="2">
    <source>
        <dbReference type="ARBA" id="ARBA00022840"/>
    </source>
</evidence>
<dbReference type="Gene3D" id="1.10.510.10">
    <property type="entry name" value="Transferase(Phosphotransferase) domain 1"/>
    <property type="match status" value="1"/>
</dbReference>
<dbReference type="GO" id="GO:0004672">
    <property type="term" value="F:protein kinase activity"/>
    <property type="evidence" value="ECO:0007669"/>
    <property type="project" value="InterPro"/>
</dbReference>
<dbReference type="Pfam" id="PF00069">
    <property type="entry name" value="Pkinase"/>
    <property type="match status" value="2"/>
</dbReference>
<reference evidence="5" key="1">
    <citation type="submission" date="2016-09" db="EMBL/GenBank/DDBJ databases">
        <authorList>
            <person name="Hebert L."/>
            <person name="Moumen B."/>
        </authorList>
    </citation>
    <scope>NUCLEOTIDE SEQUENCE [LARGE SCALE GENOMIC DNA]</scope>
    <source>
        <strain evidence="5">OVI</strain>
    </source>
</reference>
<keyword evidence="5" id="KW-0418">Kinase</keyword>
<gene>
    <name evidence="5" type="ORF">TEOVI_000022700</name>
</gene>
<dbReference type="SUPFAM" id="SSF56112">
    <property type="entry name" value="Protein kinase-like (PK-like)"/>
    <property type="match status" value="1"/>
</dbReference>
<dbReference type="PROSITE" id="PS00108">
    <property type="entry name" value="PROTEIN_KINASE_ST"/>
    <property type="match status" value="1"/>
</dbReference>
<evidence type="ECO:0000256" key="1">
    <source>
        <dbReference type="ARBA" id="ARBA00022741"/>
    </source>
</evidence>
<comment type="caution">
    <text evidence="5">The sequence shown here is derived from an EMBL/GenBank/DDBJ whole genome shotgun (WGS) entry which is preliminary data.</text>
</comment>
<keyword evidence="6" id="KW-1185">Reference proteome</keyword>
<feature type="region of interest" description="Disordered" evidence="3">
    <location>
        <begin position="479"/>
        <end position="504"/>
    </location>
</feature>
<dbReference type="InterPro" id="IPR050117">
    <property type="entry name" value="MAPK"/>
</dbReference>
<dbReference type="InterPro" id="IPR000719">
    <property type="entry name" value="Prot_kinase_dom"/>
</dbReference>
<evidence type="ECO:0000259" key="4">
    <source>
        <dbReference type="PROSITE" id="PS50011"/>
    </source>
</evidence>
<keyword evidence="1" id="KW-0547">Nucleotide-binding</keyword>
<dbReference type="AlphaFoldDB" id="A0A1G4I281"/>
<dbReference type="SMART" id="SM00220">
    <property type="entry name" value="S_TKc"/>
    <property type="match status" value="1"/>
</dbReference>